<gene>
    <name evidence="3" type="ORF">EYF80_018084</name>
</gene>
<dbReference type="Pfam" id="PF10545">
    <property type="entry name" value="MADF_DNA_bdg"/>
    <property type="match status" value="1"/>
</dbReference>
<accession>A0A4Z2I3B4</accession>
<feature type="region of interest" description="Disordered" evidence="1">
    <location>
        <begin position="16"/>
        <end position="90"/>
    </location>
</feature>
<proteinExistence type="predicted"/>
<dbReference type="InterPro" id="IPR006578">
    <property type="entry name" value="MADF-dom"/>
</dbReference>
<keyword evidence="4" id="KW-1185">Reference proteome</keyword>
<dbReference type="Proteomes" id="UP000314294">
    <property type="component" value="Unassembled WGS sequence"/>
</dbReference>
<feature type="compositionally biased region" description="Basic and acidic residues" evidence="1">
    <location>
        <begin position="16"/>
        <end position="30"/>
    </location>
</feature>
<evidence type="ECO:0000259" key="2">
    <source>
        <dbReference type="Pfam" id="PF10545"/>
    </source>
</evidence>
<comment type="caution">
    <text evidence="3">The sequence shown here is derived from an EMBL/GenBank/DDBJ whole genome shotgun (WGS) entry which is preliminary data.</text>
</comment>
<dbReference type="OrthoDB" id="5803771at2759"/>
<evidence type="ECO:0000313" key="4">
    <source>
        <dbReference type="Proteomes" id="UP000314294"/>
    </source>
</evidence>
<evidence type="ECO:0000256" key="1">
    <source>
        <dbReference type="SAM" id="MobiDB-lite"/>
    </source>
</evidence>
<evidence type="ECO:0000313" key="3">
    <source>
        <dbReference type="EMBL" id="TNN71733.1"/>
    </source>
</evidence>
<name>A0A4Z2I3B4_9TELE</name>
<dbReference type="EMBL" id="SRLO01000146">
    <property type="protein sequence ID" value="TNN71733.1"/>
    <property type="molecule type" value="Genomic_DNA"/>
</dbReference>
<dbReference type="AlphaFoldDB" id="A0A4Z2I3B4"/>
<reference evidence="3 4" key="1">
    <citation type="submission" date="2019-03" db="EMBL/GenBank/DDBJ databases">
        <title>First draft genome of Liparis tanakae, snailfish: a comprehensive survey of snailfish specific genes.</title>
        <authorList>
            <person name="Kim W."/>
            <person name="Song I."/>
            <person name="Jeong J.-H."/>
            <person name="Kim D."/>
            <person name="Kim S."/>
            <person name="Ryu S."/>
            <person name="Song J.Y."/>
            <person name="Lee S.K."/>
        </authorList>
    </citation>
    <scope>NUCLEOTIDE SEQUENCE [LARGE SCALE GENOMIC DNA]</scope>
    <source>
        <tissue evidence="3">Muscle</tissue>
    </source>
</reference>
<protein>
    <recommendedName>
        <fullName evidence="2">MADF domain-containing protein</fullName>
    </recommendedName>
</protein>
<sequence length="184" mass="20813">MAEEICRRRWKSLRDTYQREKKRESSEKRSVLSFLDPCITPRETSGNMGWRAEGGGPWKSGQLSPERRREQRQQQGVSQGSRQVKTQHHSLVKEKIHMAEEAGAISHAPDAARLDASGVNTLLSTGVENAASDASRSFSTRPEETLYITRFITGRLFEKKQAVSLTWFKPPPATSWFPEAGRAR</sequence>
<organism evidence="3 4">
    <name type="scientific">Liparis tanakae</name>
    <name type="common">Tanaka's snailfish</name>
    <dbReference type="NCBI Taxonomy" id="230148"/>
    <lineage>
        <taxon>Eukaryota</taxon>
        <taxon>Metazoa</taxon>
        <taxon>Chordata</taxon>
        <taxon>Craniata</taxon>
        <taxon>Vertebrata</taxon>
        <taxon>Euteleostomi</taxon>
        <taxon>Actinopterygii</taxon>
        <taxon>Neopterygii</taxon>
        <taxon>Teleostei</taxon>
        <taxon>Neoteleostei</taxon>
        <taxon>Acanthomorphata</taxon>
        <taxon>Eupercaria</taxon>
        <taxon>Perciformes</taxon>
        <taxon>Cottioidei</taxon>
        <taxon>Cottales</taxon>
        <taxon>Liparidae</taxon>
        <taxon>Liparis</taxon>
    </lineage>
</organism>
<feature type="domain" description="MADF" evidence="2">
    <location>
        <begin position="3"/>
        <end position="26"/>
    </location>
</feature>
<feature type="compositionally biased region" description="Low complexity" evidence="1">
    <location>
        <begin position="73"/>
        <end position="84"/>
    </location>
</feature>